<accession>A0AA39M103</accession>
<feature type="compositionally biased region" description="Acidic residues" evidence="1">
    <location>
        <begin position="1"/>
        <end position="24"/>
    </location>
</feature>
<feature type="compositionally biased region" description="Basic and acidic residues" evidence="1">
    <location>
        <begin position="432"/>
        <end position="442"/>
    </location>
</feature>
<feature type="compositionally biased region" description="Basic and acidic residues" evidence="1">
    <location>
        <begin position="326"/>
        <end position="337"/>
    </location>
</feature>
<evidence type="ECO:0000313" key="2">
    <source>
        <dbReference type="EMBL" id="KAK0416629.1"/>
    </source>
</evidence>
<feature type="compositionally biased region" description="Basic and acidic residues" evidence="1">
    <location>
        <begin position="727"/>
        <end position="741"/>
    </location>
</feature>
<reference evidence="2" key="1">
    <citation type="submission" date="2023-06" db="EMBL/GenBank/DDBJ databases">
        <title>Genomic analysis of the entomopathogenic nematode Steinernema hermaphroditum.</title>
        <authorList>
            <person name="Schwarz E.M."/>
            <person name="Heppert J.K."/>
            <person name="Baniya A."/>
            <person name="Schwartz H.T."/>
            <person name="Tan C.-H."/>
            <person name="Antoshechkin I."/>
            <person name="Sternberg P.W."/>
            <person name="Goodrich-Blair H."/>
            <person name="Dillman A.R."/>
        </authorList>
    </citation>
    <scope>NUCLEOTIDE SEQUENCE</scope>
    <source>
        <strain evidence="2">PS9179</strain>
        <tissue evidence="2">Whole animal</tissue>
    </source>
</reference>
<feature type="compositionally biased region" description="Low complexity" evidence="1">
    <location>
        <begin position="662"/>
        <end position="689"/>
    </location>
</feature>
<feature type="compositionally biased region" description="Basic residues" evidence="1">
    <location>
        <begin position="573"/>
        <end position="591"/>
    </location>
</feature>
<name>A0AA39M103_9BILA</name>
<feature type="compositionally biased region" description="Low complexity" evidence="1">
    <location>
        <begin position="339"/>
        <end position="354"/>
    </location>
</feature>
<sequence>MTSMEEDPQQAVPMDEDSGDETVAETENLKQQVEEAEAPVEKSEQQLALDQLPEIRKEYDDSHPPIPGLKYCVEQDGYRYYIHPITHQCFTLTFDGQWYFQLPSQEFVPITDDIRDEMIKVKRHSRYIKFDDEGHPVYPRDAAGFPILPLDEKGGKIFPFDELSFPVFPWDPVKKTWTMPVDDTHQAVFPFNHEGFPLVPVDENDKPIFPVDADGAFIFPLGNDGMPMPAMTAGYNGKWVVPTDSRGEPVVPFDTQGNPLIHITADGTPVTQAQFLEWQRMNTSAFEASGANGQSEAYHGEGADAEEVVDYKASIKNFMRSKRVRPEDIDLPDEKAETPSSYSPAPQAGAAAQQYPSSSFMHFAQMYQMAHGQQEEAPMQIDTENAAAEKRKKMLTMKLKSQLKIQKAAAGEDGMSPKEEEVKLKPVPVAKTEKPKLFKPKTEMWVPPDSSKTIERIREESSAVAHNINRGRRTPDRRATRFDSRRPHREEERSPKRRRDVDRDRDRRRRSRSRDREEKHRRSDRPGDDRDERRRRRSRSPLREAPVRRRRSRSREERRRHRPSRSREDSRRERHRSKSPNREERKRRRSRSRDQNWKHCEERPKIDRREPEKKRNRSKSMESRPVKKVVEVKAKTDRRSRTPREENKKEASSPVCTRRSHSQASSSSSSSCDSSSFSSSDSDSDLSSSSDEESSAPASRKSALDTTVTSKWDSPGRNGSESPGGEDTERKAEKNGSRYDE</sequence>
<dbReference type="AlphaFoldDB" id="A0AA39M103"/>
<dbReference type="EMBL" id="JAUCMV010000002">
    <property type="protein sequence ID" value="KAK0416629.1"/>
    <property type="molecule type" value="Genomic_DNA"/>
</dbReference>
<evidence type="ECO:0000313" key="3">
    <source>
        <dbReference type="Proteomes" id="UP001175271"/>
    </source>
</evidence>
<feature type="compositionally biased region" description="Polar residues" evidence="1">
    <location>
        <begin position="704"/>
        <end position="721"/>
    </location>
</feature>
<dbReference type="Proteomes" id="UP001175271">
    <property type="component" value="Unassembled WGS sequence"/>
</dbReference>
<feature type="compositionally biased region" description="Basic and acidic residues" evidence="1">
    <location>
        <begin position="592"/>
        <end position="651"/>
    </location>
</feature>
<comment type="caution">
    <text evidence="2">The sequence shown here is derived from an EMBL/GenBank/DDBJ whole genome shotgun (WGS) entry which is preliminary data.</text>
</comment>
<feature type="compositionally biased region" description="Basic and acidic residues" evidence="1">
    <location>
        <begin position="473"/>
        <end position="505"/>
    </location>
</feature>
<protein>
    <submittedName>
        <fullName evidence="2">Uncharacterized protein</fullName>
    </submittedName>
</protein>
<feature type="compositionally biased region" description="Basic and acidic residues" evidence="1">
    <location>
        <begin position="514"/>
        <end position="532"/>
    </location>
</feature>
<evidence type="ECO:0000256" key="1">
    <source>
        <dbReference type="SAM" id="MobiDB-lite"/>
    </source>
</evidence>
<feature type="compositionally biased region" description="Basic residues" evidence="1">
    <location>
        <begin position="548"/>
        <end position="564"/>
    </location>
</feature>
<proteinExistence type="predicted"/>
<feature type="region of interest" description="Disordered" evidence="1">
    <location>
        <begin position="1"/>
        <end position="47"/>
    </location>
</feature>
<feature type="compositionally biased region" description="Basic and acidic residues" evidence="1">
    <location>
        <begin position="452"/>
        <end position="461"/>
    </location>
</feature>
<organism evidence="2 3">
    <name type="scientific">Steinernema hermaphroditum</name>
    <dbReference type="NCBI Taxonomy" id="289476"/>
    <lineage>
        <taxon>Eukaryota</taxon>
        <taxon>Metazoa</taxon>
        <taxon>Ecdysozoa</taxon>
        <taxon>Nematoda</taxon>
        <taxon>Chromadorea</taxon>
        <taxon>Rhabditida</taxon>
        <taxon>Tylenchina</taxon>
        <taxon>Panagrolaimomorpha</taxon>
        <taxon>Strongyloidoidea</taxon>
        <taxon>Steinernematidae</taxon>
        <taxon>Steinernema</taxon>
    </lineage>
</organism>
<feature type="region of interest" description="Disordered" evidence="1">
    <location>
        <begin position="326"/>
        <end position="354"/>
    </location>
</feature>
<gene>
    <name evidence="2" type="ORF">QR680_012597</name>
</gene>
<feature type="region of interest" description="Disordered" evidence="1">
    <location>
        <begin position="432"/>
        <end position="741"/>
    </location>
</feature>
<keyword evidence="3" id="KW-1185">Reference proteome</keyword>